<dbReference type="GeneID" id="28968570"/>
<reference evidence="6" key="1">
    <citation type="submission" date="2013-07" db="EMBL/GenBank/DDBJ databases">
        <title>The Genome Sequence of Cryptococcus dejecticola CBS10117.</title>
        <authorList>
            <consortium name="The Broad Institute Genome Sequencing Platform"/>
            <person name="Cuomo C."/>
            <person name="Litvintseva A."/>
            <person name="Chen Y."/>
            <person name="Heitman J."/>
            <person name="Sun S."/>
            <person name="Springer D."/>
            <person name="Dromer F."/>
            <person name="Young S.K."/>
            <person name="Zeng Q."/>
            <person name="Gargeya S."/>
            <person name="Fitzgerald M."/>
            <person name="Abouelleil A."/>
            <person name="Alvarado L."/>
            <person name="Berlin A.M."/>
            <person name="Chapman S.B."/>
            <person name="Dewar J."/>
            <person name="Goldberg J."/>
            <person name="Griggs A."/>
            <person name="Gujja S."/>
            <person name="Hansen M."/>
            <person name="Howarth C."/>
            <person name="Imamovic A."/>
            <person name="Larimer J."/>
            <person name="McCowan C."/>
            <person name="Murphy C."/>
            <person name="Pearson M."/>
            <person name="Priest M."/>
            <person name="Roberts A."/>
            <person name="Saif S."/>
            <person name="Shea T."/>
            <person name="Sykes S."/>
            <person name="Wortman J."/>
            <person name="Nusbaum C."/>
            <person name="Birren B."/>
        </authorList>
    </citation>
    <scope>NUCLEOTIDE SEQUENCE [LARGE SCALE GENOMIC DNA]</scope>
    <source>
        <strain evidence="6">CBS 10117</strain>
    </source>
</reference>
<dbReference type="Gene3D" id="3.40.50.1820">
    <property type="entry name" value="alpha/beta hydrolase"/>
    <property type="match status" value="1"/>
</dbReference>
<feature type="domain" description="Glycosyl hydrolase family 13 catalytic" evidence="5">
    <location>
        <begin position="22"/>
        <end position="284"/>
    </location>
</feature>
<dbReference type="OrthoDB" id="10263094at2759"/>
<dbReference type="EMBL" id="KI894031">
    <property type="protein sequence ID" value="OBR85535.1"/>
    <property type="molecule type" value="Genomic_DNA"/>
</dbReference>
<dbReference type="GO" id="GO:0033934">
    <property type="term" value="F:glucan 1,4-alpha-maltotriohydrolase activity"/>
    <property type="evidence" value="ECO:0007669"/>
    <property type="project" value="TreeGrafter"/>
</dbReference>
<dbReference type="SUPFAM" id="SSF53474">
    <property type="entry name" value="alpha/beta-Hydrolases"/>
    <property type="match status" value="1"/>
</dbReference>
<dbReference type="GO" id="GO:0005987">
    <property type="term" value="P:sucrose catabolic process"/>
    <property type="evidence" value="ECO:0007669"/>
    <property type="project" value="TreeGrafter"/>
</dbReference>
<dbReference type="SUPFAM" id="SSF51011">
    <property type="entry name" value="Glycosyl hydrolase domain"/>
    <property type="match status" value="1"/>
</dbReference>
<evidence type="ECO:0000256" key="2">
    <source>
        <dbReference type="ARBA" id="ARBA00022801"/>
    </source>
</evidence>
<dbReference type="PANTHER" id="PTHR10357:SF179">
    <property type="entry name" value="NEUTRAL AND BASIC AMINO ACID TRANSPORT PROTEIN RBAT"/>
    <property type="match status" value="1"/>
</dbReference>
<dbReference type="GO" id="GO:0004575">
    <property type="term" value="F:sucrose alpha-glucosidase activity"/>
    <property type="evidence" value="ECO:0007669"/>
    <property type="project" value="TreeGrafter"/>
</dbReference>
<accession>A0A1A6A658</accession>
<dbReference type="GO" id="GO:0004556">
    <property type="term" value="F:alpha-amylase activity"/>
    <property type="evidence" value="ECO:0007669"/>
    <property type="project" value="TreeGrafter"/>
</dbReference>
<dbReference type="Pfam" id="PF00128">
    <property type="entry name" value="Alpha-amylase"/>
    <property type="match status" value="1"/>
</dbReference>
<dbReference type="GO" id="GO:0098599">
    <property type="term" value="F:palmitoyl hydrolase activity"/>
    <property type="evidence" value="ECO:0007669"/>
    <property type="project" value="InterPro"/>
</dbReference>
<dbReference type="InterPro" id="IPR013780">
    <property type="entry name" value="Glyco_hydro_b"/>
</dbReference>
<dbReference type="SUPFAM" id="SSF51445">
    <property type="entry name" value="(Trans)glycosidases"/>
    <property type="match status" value="1"/>
</dbReference>
<dbReference type="KEGG" id="kdj:28968570"/>
<evidence type="ECO:0000313" key="6">
    <source>
        <dbReference type="EMBL" id="OBR85535.1"/>
    </source>
</evidence>
<dbReference type="InterPro" id="IPR029058">
    <property type="entry name" value="AB_hydrolase_fold"/>
</dbReference>
<dbReference type="PANTHER" id="PTHR10357">
    <property type="entry name" value="ALPHA-AMYLASE FAMILY MEMBER"/>
    <property type="match status" value="1"/>
</dbReference>
<name>A0A1A6A658_9TREE</name>
<gene>
    <name evidence="6" type="ORF">I303_04871</name>
</gene>
<evidence type="ECO:0000256" key="1">
    <source>
        <dbReference type="ARBA" id="ARBA00008061"/>
    </source>
</evidence>
<feature type="region of interest" description="Disordered" evidence="4">
    <location>
        <begin position="547"/>
        <end position="569"/>
    </location>
</feature>
<protein>
    <submittedName>
        <fullName evidence="6">Palmitoyl-protein thioesterase</fullName>
    </submittedName>
</protein>
<proteinExistence type="inferred from homology"/>
<dbReference type="Gene3D" id="2.60.40.1180">
    <property type="entry name" value="Golgi alpha-mannosidase II"/>
    <property type="match status" value="1"/>
</dbReference>
<dbReference type="STRING" id="1296121.A0A1A6A658"/>
<evidence type="ECO:0000256" key="3">
    <source>
        <dbReference type="ARBA" id="ARBA00023295"/>
    </source>
</evidence>
<sequence>MFQDPSYSDAPILEPGEVTQPALSRIANGPKVHDCIHELQQVMKPFDAMTVGEVPSVYKPEDMLPYVHPDRQEINMAFEYALCTLDYTAGARHIARKWDLSDVRRVVGSWQKGMYELGGWNAIYLENHDQPRSVSRWTDDSERYRYDGPKMLALFETTLSGTIFVYQGQEIGMVNIPKDWTMEDYLDTATIDTVNMILSSSRSPLLKREMLDNALARARDNSRTPMQWNDQTNGGFSGAKPWMRAIPDHPKCNVEYQLADPDSVLSFWTEAISVRKQNKALIYGDYDDLLPDHPDILAYKRSYQESAFVVVLNWSKNVVQIPDGLIRSSGGIDMRRNNLFSFVAGLSIVATRTVLGAPTSDQLVLDSKTPRPLVIWHGLGDTALSEGISSFIENIKTVHPGIFVHSVQIPQGGSLDDERRAGFWGNAEDQGWAGCEQIENIPELQGGFDAMGFSQGGLFLRFYAQYCNNPPIKNLITFGTPHFGISALIPCPTPPTLTCLLAARAARSGIYTSYAQSHIVQAAYFRDTERLDEFYAVNTFVRDLNGEKGLGGDSNDKSQSHTQTISLDTFDDDDNEAILRVREEVRRRREDKKGRNGSGQGVGGLQNFVAVMFDSDRTVSPAQSSQFSTYSPLNKSEIIPMQDQPMYRQDWIGLRALDEKGGLVLEHCPGEHMDLGGAGGCGDRIVKDWVGWPG</sequence>
<dbReference type="GO" id="GO:0000025">
    <property type="term" value="P:maltose catabolic process"/>
    <property type="evidence" value="ECO:0007669"/>
    <property type="project" value="TreeGrafter"/>
</dbReference>
<dbReference type="InterPro" id="IPR017853">
    <property type="entry name" value="GH"/>
</dbReference>
<dbReference type="Gene3D" id="3.20.20.80">
    <property type="entry name" value="Glycosidases"/>
    <property type="match status" value="1"/>
</dbReference>
<organism evidence="6">
    <name type="scientific">Kwoniella dejecticola CBS 10117</name>
    <dbReference type="NCBI Taxonomy" id="1296121"/>
    <lineage>
        <taxon>Eukaryota</taxon>
        <taxon>Fungi</taxon>
        <taxon>Dikarya</taxon>
        <taxon>Basidiomycota</taxon>
        <taxon>Agaricomycotina</taxon>
        <taxon>Tremellomycetes</taxon>
        <taxon>Tremellales</taxon>
        <taxon>Cryptococcaceae</taxon>
        <taxon>Kwoniella</taxon>
    </lineage>
</organism>
<keyword evidence="3" id="KW-0326">Glycosidase</keyword>
<comment type="similarity">
    <text evidence="1">Belongs to the glycosyl hydrolase 13 family.</text>
</comment>
<dbReference type="Pfam" id="PF02089">
    <property type="entry name" value="Palm_thioest"/>
    <property type="match status" value="2"/>
</dbReference>
<dbReference type="RefSeq" id="XP_018263377.2">
    <property type="nucleotide sequence ID" value="XM_018408166.2"/>
</dbReference>
<dbReference type="GO" id="GO:0004574">
    <property type="term" value="F:oligo-1,6-glucosidase activity"/>
    <property type="evidence" value="ECO:0007669"/>
    <property type="project" value="TreeGrafter"/>
</dbReference>
<evidence type="ECO:0000259" key="5">
    <source>
        <dbReference type="Pfam" id="PF00128"/>
    </source>
</evidence>
<keyword evidence="2" id="KW-0378">Hydrolase</keyword>
<dbReference type="VEuPathDB" id="FungiDB:I303_04871"/>
<dbReference type="InterPro" id="IPR006047">
    <property type="entry name" value="GH13_cat_dom"/>
</dbReference>
<evidence type="ECO:0000256" key="4">
    <source>
        <dbReference type="SAM" id="MobiDB-lite"/>
    </source>
</evidence>
<dbReference type="PRINTS" id="PR00414">
    <property type="entry name" value="PPTHIESTRASE"/>
</dbReference>
<dbReference type="AlphaFoldDB" id="A0A1A6A658"/>
<dbReference type="InterPro" id="IPR002472">
    <property type="entry name" value="Palm_thioest"/>
</dbReference>
<dbReference type="FunFam" id="3.20.20.80:FF:000064">
    <property type="entry name" value="Oligo-1,6-glucosidase"/>
    <property type="match status" value="1"/>
</dbReference>